<evidence type="ECO:0000313" key="2">
    <source>
        <dbReference type="Proteomes" id="UP001445076"/>
    </source>
</evidence>
<keyword evidence="2" id="KW-1185">Reference proteome</keyword>
<dbReference type="SUPFAM" id="SSF53098">
    <property type="entry name" value="Ribonuclease H-like"/>
    <property type="match status" value="1"/>
</dbReference>
<comment type="caution">
    <text evidence="1">The sequence shown here is derived from an EMBL/GenBank/DDBJ whole genome shotgun (WGS) entry which is preliminary data.</text>
</comment>
<dbReference type="EMBL" id="JARKIK010000004">
    <property type="protein sequence ID" value="KAK8752484.1"/>
    <property type="molecule type" value="Genomic_DNA"/>
</dbReference>
<reference evidence="1 2" key="1">
    <citation type="journal article" date="2024" name="BMC Genomics">
        <title>Genome assembly of redclaw crayfish (Cherax quadricarinatus) provides insights into its immune adaptation and hypoxia tolerance.</title>
        <authorList>
            <person name="Liu Z."/>
            <person name="Zheng J."/>
            <person name="Li H."/>
            <person name="Fang K."/>
            <person name="Wang S."/>
            <person name="He J."/>
            <person name="Zhou D."/>
            <person name="Weng S."/>
            <person name="Chi M."/>
            <person name="Gu Z."/>
            <person name="He J."/>
            <person name="Li F."/>
            <person name="Wang M."/>
        </authorList>
    </citation>
    <scope>NUCLEOTIDE SEQUENCE [LARGE SCALE GENOMIC DNA]</scope>
    <source>
        <strain evidence="1">ZL_2023a</strain>
    </source>
</reference>
<sequence>MDETTDVSGKEQATIIIRHVKEDVKEDFLAFVHAHDLTGEGLAQLLIHAVEGLSLEMSKCRGLGFDGASAMMGKFRGCAAIIMQQYPLVKPIHCFSHRLNLVLTKACDVKEVKLTLQTLNEVYNFIHSSNMRTLRFTKLVKLSSAKREKLVPLCPTRWVERHDAVLVFIEFLPLIAIFLEDEMKLDANAGLLLAEIRDPRFLVGLVVAESVLAHMLQPSRTLQKKEGDLVCVYALIREIGTLFSKFRADAEEYFHAVFVKAK</sequence>
<proteinExistence type="predicted"/>
<organism evidence="1 2">
    <name type="scientific">Cherax quadricarinatus</name>
    <name type="common">Australian red claw crayfish</name>
    <dbReference type="NCBI Taxonomy" id="27406"/>
    <lineage>
        <taxon>Eukaryota</taxon>
        <taxon>Metazoa</taxon>
        <taxon>Ecdysozoa</taxon>
        <taxon>Arthropoda</taxon>
        <taxon>Crustacea</taxon>
        <taxon>Multicrustacea</taxon>
        <taxon>Malacostraca</taxon>
        <taxon>Eumalacostraca</taxon>
        <taxon>Eucarida</taxon>
        <taxon>Decapoda</taxon>
        <taxon>Pleocyemata</taxon>
        <taxon>Astacidea</taxon>
        <taxon>Parastacoidea</taxon>
        <taxon>Parastacidae</taxon>
        <taxon>Cherax</taxon>
    </lineage>
</organism>
<dbReference type="InterPro" id="IPR052958">
    <property type="entry name" value="IFN-induced_PKR_regulator"/>
</dbReference>
<feature type="non-terminal residue" evidence="1">
    <location>
        <position position="262"/>
    </location>
</feature>
<dbReference type="PANTHER" id="PTHR46289">
    <property type="entry name" value="52 KDA REPRESSOR OF THE INHIBITOR OF THE PROTEIN KINASE-LIKE PROTEIN-RELATED"/>
    <property type="match status" value="1"/>
</dbReference>
<name>A0AAW0YI26_CHEQU</name>
<gene>
    <name evidence="1" type="ORF">OTU49_005800</name>
</gene>
<dbReference type="Proteomes" id="UP001445076">
    <property type="component" value="Unassembled WGS sequence"/>
</dbReference>
<dbReference type="InterPro" id="IPR012337">
    <property type="entry name" value="RNaseH-like_sf"/>
</dbReference>
<dbReference type="PANTHER" id="PTHR46289:SF14">
    <property type="entry name" value="DUF4371 DOMAIN-CONTAINING PROTEIN"/>
    <property type="match status" value="1"/>
</dbReference>
<dbReference type="AlphaFoldDB" id="A0AAW0YI26"/>
<evidence type="ECO:0008006" key="3">
    <source>
        <dbReference type="Google" id="ProtNLM"/>
    </source>
</evidence>
<accession>A0AAW0YI26</accession>
<protein>
    <recommendedName>
        <fullName evidence="3">DUF4371 domain-containing protein</fullName>
    </recommendedName>
</protein>
<evidence type="ECO:0000313" key="1">
    <source>
        <dbReference type="EMBL" id="KAK8752484.1"/>
    </source>
</evidence>